<dbReference type="SUPFAM" id="SSF56024">
    <property type="entry name" value="Phospholipase D/nuclease"/>
    <property type="match status" value="2"/>
</dbReference>
<dbReference type="GO" id="GO:0008808">
    <property type="term" value="F:cardiolipin synthase activity"/>
    <property type="evidence" value="ECO:0007669"/>
    <property type="project" value="UniProtKB-UniRule"/>
</dbReference>
<gene>
    <name evidence="15" type="primary">cls</name>
    <name evidence="15" type="ORF">COA96_04165</name>
</gene>
<evidence type="ECO:0000256" key="1">
    <source>
        <dbReference type="ARBA" id="ARBA00004651"/>
    </source>
</evidence>
<protein>
    <recommendedName>
        <fullName evidence="12">Cardiolipin synthase</fullName>
        <ecNumber evidence="12">2.7.8.-</ecNumber>
    </recommendedName>
</protein>
<organism evidence="15 16">
    <name type="scientific">SAR86 cluster bacterium</name>
    <dbReference type="NCBI Taxonomy" id="2030880"/>
    <lineage>
        <taxon>Bacteria</taxon>
        <taxon>Pseudomonadati</taxon>
        <taxon>Pseudomonadota</taxon>
        <taxon>Gammaproteobacteria</taxon>
        <taxon>SAR86 cluster</taxon>
    </lineage>
</organism>
<evidence type="ECO:0000256" key="13">
    <source>
        <dbReference type="SAM" id="Phobius"/>
    </source>
</evidence>
<comment type="caution">
    <text evidence="15">The sequence shown here is derived from an EMBL/GenBank/DDBJ whole genome shotgun (WGS) entry which is preliminary data.</text>
</comment>
<keyword evidence="10" id="KW-0594">Phospholipid biosynthesis</keyword>
<evidence type="ECO:0000256" key="5">
    <source>
        <dbReference type="ARBA" id="ARBA00022692"/>
    </source>
</evidence>
<dbReference type="PANTHER" id="PTHR21248">
    <property type="entry name" value="CARDIOLIPIN SYNTHASE"/>
    <property type="match status" value="1"/>
</dbReference>
<dbReference type="GO" id="GO:0005886">
    <property type="term" value="C:plasma membrane"/>
    <property type="evidence" value="ECO:0007669"/>
    <property type="project" value="UniProtKB-SubCell"/>
</dbReference>
<dbReference type="InterPro" id="IPR025202">
    <property type="entry name" value="PLD-like_dom"/>
</dbReference>
<dbReference type="GO" id="GO:0032049">
    <property type="term" value="P:cardiolipin biosynthetic process"/>
    <property type="evidence" value="ECO:0007669"/>
    <property type="project" value="UniProtKB-UniRule"/>
</dbReference>
<proteinExistence type="predicted"/>
<evidence type="ECO:0000313" key="15">
    <source>
        <dbReference type="EMBL" id="PCJ27116.1"/>
    </source>
</evidence>
<evidence type="ECO:0000313" key="16">
    <source>
        <dbReference type="Proteomes" id="UP000218327"/>
    </source>
</evidence>
<keyword evidence="8" id="KW-0443">Lipid metabolism</keyword>
<feature type="transmembrane region" description="Helical" evidence="13">
    <location>
        <begin position="31"/>
        <end position="54"/>
    </location>
</feature>
<dbReference type="EC" id="2.7.8.-" evidence="12"/>
<reference evidence="16" key="1">
    <citation type="submission" date="2017-08" db="EMBL/GenBank/DDBJ databases">
        <title>A dynamic microbial community with high functional redundancy inhabits the cold, oxic subseafloor aquifer.</title>
        <authorList>
            <person name="Tully B.J."/>
            <person name="Wheat C.G."/>
            <person name="Glazer B.T."/>
            <person name="Huber J.A."/>
        </authorList>
    </citation>
    <scope>NUCLEOTIDE SEQUENCE [LARGE SCALE GENOMIC DNA]</scope>
</reference>
<dbReference type="Pfam" id="PF13091">
    <property type="entry name" value="PLDc_2"/>
    <property type="match status" value="2"/>
</dbReference>
<accession>A0A2A5B7Y9</accession>
<dbReference type="InterPro" id="IPR022924">
    <property type="entry name" value="Cardiolipin_synthase"/>
</dbReference>
<dbReference type="Pfam" id="PF13396">
    <property type="entry name" value="PLDc_N"/>
    <property type="match status" value="1"/>
</dbReference>
<dbReference type="InterPro" id="IPR001736">
    <property type="entry name" value="PLipase_D/transphosphatidylase"/>
</dbReference>
<dbReference type="EMBL" id="NVVJ01000008">
    <property type="protein sequence ID" value="PCJ27116.1"/>
    <property type="molecule type" value="Genomic_DNA"/>
</dbReference>
<keyword evidence="7 13" id="KW-1133">Transmembrane helix</keyword>
<name>A0A2A5B7Y9_9GAMM</name>
<evidence type="ECO:0000256" key="3">
    <source>
        <dbReference type="ARBA" id="ARBA00022516"/>
    </source>
</evidence>
<keyword evidence="11" id="KW-1208">Phospholipid metabolism</keyword>
<dbReference type="InterPro" id="IPR027379">
    <property type="entry name" value="CLS_N"/>
</dbReference>
<evidence type="ECO:0000256" key="9">
    <source>
        <dbReference type="ARBA" id="ARBA00023136"/>
    </source>
</evidence>
<keyword evidence="2" id="KW-1003">Cell membrane</keyword>
<evidence type="ECO:0000256" key="6">
    <source>
        <dbReference type="ARBA" id="ARBA00022737"/>
    </source>
</evidence>
<evidence type="ECO:0000259" key="14">
    <source>
        <dbReference type="PROSITE" id="PS50035"/>
    </source>
</evidence>
<evidence type="ECO:0000256" key="12">
    <source>
        <dbReference type="NCBIfam" id="TIGR04265"/>
    </source>
</evidence>
<sequence>MFTLSIGFIVGAISLIAATHALLNKRDSISALAWVSFCLILPLLGPVIYLLFGINRITSKAQRLYLIKNLKEQAETIPEPVGTHFRPRSLVGEIVTGAGLCSCTDIQILENGEALYPAMLKDIGEAKSRIYLSTYLFQNDSTGKQFAIALSCAQLRGVDVRILVDGLGAIAYPPRISKKLRELNLNFKQFDPVRLIPPSLHINMRNHRKILLIDGESVYTGGQNISDRHLLKKPDNPIPTLDLHFRFTGRIVDDLEHAFLKDWNNCPDVTDEQPLLPARTNNPESQIWTRLILDGPNENLDKLNELLVGVLSSATKRIWIMTPYFLPGFDLLGALVGARLRGVDVKILLPQRTNIHLAHWAAQHNLRHILAKGLKVYSQPAPFIHTKAILIDDNYALIGSANLDPRSLRLNFELGVEIFSKDFNHAISDYFEEKLKTSIKVDENNLRARPSWVRIRDAVAWLFTPYL</sequence>
<evidence type="ECO:0000256" key="7">
    <source>
        <dbReference type="ARBA" id="ARBA00022989"/>
    </source>
</evidence>
<comment type="subcellular location">
    <subcellularLocation>
        <location evidence="1">Cell membrane</location>
        <topology evidence="1">Multi-pass membrane protein</topology>
    </subcellularLocation>
</comment>
<dbReference type="PANTHER" id="PTHR21248:SF22">
    <property type="entry name" value="PHOSPHOLIPASE D"/>
    <property type="match status" value="1"/>
</dbReference>
<evidence type="ECO:0000256" key="4">
    <source>
        <dbReference type="ARBA" id="ARBA00022679"/>
    </source>
</evidence>
<dbReference type="NCBIfam" id="TIGR04265">
    <property type="entry name" value="bac_cardiolipin"/>
    <property type="match status" value="1"/>
</dbReference>
<feature type="domain" description="PLD phosphodiesterase" evidence="14">
    <location>
        <begin position="202"/>
        <end position="229"/>
    </location>
</feature>
<keyword evidence="3" id="KW-0444">Lipid biosynthesis</keyword>
<evidence type="ECO:0000256" key="11">
    <source>
        <dbReference type="ARBA" id="ARBA00023264"/>
    </source>
</evidence>
<feature type="domain" description="PLD phosphodiesterase" evidence="14">
    <location>
        <begin position="380"/>
        <end position="407"/>
    </location>
</feature>
<keyword evidence="6" id="KW-0677">Repeat</keyword>
<keyword evidence="4" id="KW-0808">Transferase</keyword>
<evidence type="ECO:0000256" key="2">
    <source>
        <dbReference type="ARBA" id="ARBA00022475"/>
    </source>
</evidence>
<dbReference type="Proteomes" id="UP000218327">
    <property type="component" value="Unassembled WGS sequence"/>
</dbReference>
<evidence type="ECO:0000256" key="8">
    <source>
        <dbReference type="ARBA" id="ARBA00023098"/>
    </source>
</evidence>
<keyword evidence="9 13" id="KW-0472">Membrane</keyword>
<keyword evidence="5 13" id="KW-0812">Transmembrane</keyword>
<dbReference type="PROSITE" id="PS50035">
    <property type="entry name" value="PLD"/>
    <property type="match status" value="2"/>
</dbReference>
<dbReference type="SMART" id="SM00155">
    <property type="entry name" value="PLDc"/>
    <property type="match status" value="2"/>
</dbReference>
<evidence type="ECO:0000256" key="10">
    <source>
        <dbReference type="ARBA" id="ARBA00023209"/>
    </source>
</evidence>
<dbReference type="Gene3D" id="3.30.870.10">
    <property type="entry name" value="Endonuclease Chain A"/>
    <property type="match status" value="2"/>
</dbReference>
<dbReference type="AlphaFoldDB" id="A0A2A5B7Y9"/>